<dbReference type="AlphaFoldDB" id="A0A923NLE1"/>
<feature type="transmembrane region" description="Helical" evidence="8">
    <location>
        <begin position="124"/>
        <end position="146"/>
    </location>
</feature>
<evidence type="ECO:0000256" key="5">
    <source>
        <dbReference type="ARBA" id="ARBA00022692"/>
    </source>
</evidence>
<feature type="transmembrane region" description="Helical" evidence="8">
    <location>
        <begin position="237"/>
        <end position="254"/>
    </location>
</feature>
<feature type="transmembrane region" description="Helical" evidence="8">
    <location>
        <begin position="35"/>
        <end position="52"/>
    </location>
</feature>
<sequence length="315" mass="35742">MYANYLVLFAILFTGYFLRKIRFLDDAMNHGLNKFIVYFAYPCMIVHNLGTLEMDEEVIVDFLLMLLLTLACFFAYGGWMYLYCKFRKVPRDVSNIVELSSLSPNNGFMGFPITLIFFGERGFLFMLAHNAAMNFFVFTYGTHVLRRNKDAIRRRTPRLIFRSFLKVLFNPNVIALIIGFLISALHWTMPEAIDEYLVYIGNVSTPMAMIYIGSTLAGCSMLEILKDHIVIEGTLNKLIILPLLTYALVILLPVDPLIKAMLILGCCFPAAATISMLAEQEGENETMASKILFLSTVLSIITIPLSIKMINLIVM</sequence>
<comment type="subcellular location">
    <subcellularLocation>
        <location evidence="1">Cell membrane</location>
        <topology evidence="1">Multi-pass membrane protein</topology>
    </subcellularLocation>
</comment>
<evidence type="ECO:0000256" key="8">
    <source>
        <dbReference type="SAM" id="Phobius"/>
    </source>
</evidence>
<evidence type="ECO:0000313" key="9">
    <source>
        <dbReference type="EMBL" id="MBC6680106.1"/>
    </source>
</evidence>
<dbReference type="Gene3D" id="1.20.1530.20">
    <property type="match status" value="1"/>
</dbReference>
<evidence type="ECO:0000256" key="3">
    <source>
        <dbReference type="ARBA" id="ARBA00022448"/>
    </source>
</evidence>
<dbReference type="Proteomes" id="UP000602647">
    <property type="component" value="Unassembled WGS sequence"/>
</dbReference>
<reference evidence="9" key="1">
    <citation type="submission" date="2020-08" db="EMBL/GenBank/DDBJ databases">
        <title>Genome public.</title>
        <authorList>
            <person name="Liu C."/>
            <person name="Sun Q."/>
        </authorList>
    </citation>
    <scope>NUCLEOTIDE SEQUENCE</scope>
    <source>
        <strain evidence="9">BX12</strain>
    </source>
</reference>
<evidence type="ECO:0000256" key="7">
    <source>
        <dbReference type="ARBA" id="ARBA00023136"/>
    </source>
</evidence>
<feature type="transmembrane region" description="Helical" evidence="8">
    <location>
        <begin position="291"/>
        <end position="314"/>
    </location>
</feature>
<evidence type="ECO:0000313" key="10">
    <source>
        <dbReference type="Proteomes" id="UP000602647"/>
    </source>
</evidence>
<feature type="transmembrane region" description="Helical" evidence="8">
    <location>
        <begin position="167"/>
        <end position="188"/>
    </location>
</feature>
<keyword evidence="7 8" id="KW-0472">Membrane</keyword>
<feature type="transmembrane region" description="Helical" evidence="8">
    <location>
        <begin position="96"/>
        <end position="118"/>
    </location>
</feature>
<feature type="transmembrane region" description="Helical" evidence="8">
    <location>
        <begin position="260"/>
        <end position="279"/>
    </location>
</feature>
<keyword evidence="6 8" id="KW-1133">Transmembrane helix</keyword>
<feature type="transmembrane region" description="Helical" evidence="8">
    <location>
        <begin position="6"/>
        <end position="23"/>
    </location>
</feature>
<keyword evidence="4" id="KW-1003">Cell membrane</keyword>
<dbReference type="EMBL" id="JACRYT010000009">
    <property type="protein sequence ID" value="MBC6680106.1"/>
    <property type="molecule type" value="Genomic_DNA"/>
</dbReference>
<dbReference type="Pfam" id="PF03547">
    <property type="entry name" value="Mem_trans"/>
    <property type="match status" value="1"/>
</dbReference>
<comment type="caution">
    <text evidence="9">The sequence shown here is derived from an EMBL/GenBank/DDBJ whole genome shotgun (WGS) entry which is preliminary data.</text>
</comment>
<evidence type="ECO:0000256" key="1">
    <source>
        <dbReference type="ARBA" id="ARBA00004651"/>
    </source>
</evidence>
<dbReference type="PANTHER" id="PTHR36838:SF1">
    <property type="entry name" value="SLR1864 PROTEIN"/>
    <property type="match status" value="1"/>
</dbReference>
<dbReference type="InterPro" id="IPR004776">
    <property type="entry name" value="Mem_transp_PIN-like"/>
</dbReference>
<keyword evidence="5 8" id="KW-0812">Transmembrane</keyword>
<dbReference type="PANTHER" id="PTHR36838">
    <property type="entry name" value="AUXIN EFFLUX CARRIER FAMILY PROTEIN"/>
    <property type="match status" value="1"/>
</dbReference>
<comment type="similarity">
    <text evidence="2">Belongs to the auxin efflux carrier (TC 2.A.69) family.</text>
</comment>
<dbReference type="InterPro" id="IPR038770">
    <property type="entry name" value="Na+/solute_symporter_sf"/>
</dbReference>
<protein>
    <submittedName>
        <fullName evidence="9">AEC family transporter</fullName>
    </submittedName>
</protein>
<name>A0A923NLE1_9FIRM</name>
<dbReference type="GO" id="GO:0055085">
    <property type="term" value="P:transmembrane transport"/>
    <property type="evidence" value="ECO:0007669"/>
    <property type="project" value="InterPro"/>
</dbReference>
<gene>
    <name evidence="9" type="ORF">H9L42_09700</name>
</gene>
<organism evidence="9 10">
    <name type="scientific">Zhenpiania hominis</name>
    <dbReference type="NCBI Taxonomy" id="2763644"/>
    <lineage>
        <taxon>Bacteria</taxon>
        <taxon>Bacillati</taxon>
        <taxon>Bacillota</taxon>
        <taxon>Clostridia</taxon>
        <taxon>Peptostreptococcales</taxon>
        <taxon>Anaerovoracaceae</taxon>
        <taxon>Zhenpiania</taxon>
    </lineage>
</organism>
<keyword evidence="10" id="KW-1185">Reference proteome</keyword>
<keyword evidence="3" id="KW-0813">Transport</keyword>
<evidence type="ECO:0000256" key="4">
    <source>
        <dbReference type="ARBA" id="ARBA00022475"/>
    </source>
</evidence>
<accession>A0A923NLE1</accession>
<evidence type="ECO:0000256" key="6">
    <source>
        <dbReference type="ARBA" id="ARBA00022989"/>
    </source>
</evidence>
<dbReference type="GO" id="GO:0005886">
    <property type="term" value="C:plasma membrane"/>
    <property type="evidence" value="ECO:0007669"/>
    <property type="project" value="UniProtKB-SubCell"/>
</dbReference>
<proteinExistence type="inferred from homology"/>
<dbReference type="RefSeq" id="WP_187303208.1">
    <property type="nucleotide sequence ID" value="NZ_JACRYT010000009.1"/>
</dbReference>
<evidence type="ECO:0000256" key="2">
    <source>
        <dbReference type="ARBA" id="ARBA00010145"/>
    </source>
</evidence>
<feature type="transmembrane region" description="Helical" evidence="8">
    <location>
        <begin position="58"/>
        <end position="84"/>
    </location>
</feature>